<dbReference type="EMBL" id="FNQM01000003">
    <property type="protein sequence ID" value="SEA14660.1"/>
    <property type="molecule type" value="Genomic_DNA"/>
</dbReference>
<dbReference type="FunFam" id="3.40.50.720:FF:000084">
    <property type="entry name" value="Short-chain dehydrogenase reductase"/>
    <property type="match status" value="1"/>
</dbReference>
<accession>A0A1H3YTC7</accession>
<dbReference type="InterPro" id="IPR036291">
    <property type="entry name" value="NAD(P)-bd_dom_sf"/>
</dbReference>
<name>A0A1H3YTC7_9RHOB</name>
<dbReference type="PANTHER" id="PTHR43669">
    <property type="entry name" value="5-KETO-D-GLUCONATE 5-REDUCTASE"/>
    <property type="match status" value="1"/>
</dbReference>
<protein>
    <submittedName>
        <fullName evidence="5">NADP-dependent 3-hydroxy acid dehydrogenase YdfG</fullName>
    </submittedName>
</protein>
<dbReference type="Proteomes" id="UP000198703">
    <property type="component" value="Unassembled WGS sequence"/>
</dbReference>
<proteinExistence type="inferred from homology"/>
<evidence type="ECO:0000256" key="2">
    <source>
        <dbReference type="ARBA" id="ARBA00023002"/>
    </source>
</evidence>
<dbReference type="AlphaFoldDB" id="A0A1H3YTC7"/>
<dbReference type="PRINTS" id="PR00080">
    <property type="entry name" value="SDRFAMILY"/>
</dbReference>
<evidence type="ECO:0000256" key="1">
    <source>
        <dbReference type="ARBA" id="ARBA00006484"/>
    </source>
</evidence>
<dbReference type="InterPro" id="IPR002347">
    <property type="entry name" value="SDR_fam"/>
</dbReference>
<feature type="domain" description="Ketoreductase" evidence="4">
    <location>
        <begin position="8"/>
        <end position="173"/>
    </location>
</feature>
<dbReference type="InterPro" id="IPR057326">
    <property type="entry name" value="KR_dom"/>
</dbReference>
<evidence type="ECO:0000313" key="5">
    <source>
        <dbReference type="EMBL" id="SEA14660.1"/>
    </source>
</evidence>
<keyword evidence="6" id="KW-1185">Reference proteome</keyword>
<organism evidence="5 6">
    <name type="scientific">Rubrimonas cliftonensis</name>
    <dbReference type="NCBI Taxonomy" id="89524"/>
    <lineage>
        <taxon>Bacteria</taxon>
        <taxon>Pseudomonadati</taxon>
        <taxon>Pseudomonadota</taxon>
        <taxon>Alphaproteobacteria</taxon>
        <taxon>Rhodobacterales</taxon>
        <taxon>Paracoccaceae</taxon>
        <taxon>Rubrimonas</taxon>
    </lineage>
</organism>
<dbReference type="Gene3D" id="3.40.50.720">
    <property type="entry name" value="NAD(P)-binding Rossmann-like Domain"/>
    <property type="match status" value="1"/>
</dbReference>
<evidence type="ECO:0000259" key="4">
    <source>
        <dbReference type="SMART" id="SM00822"/>
    </source>
</evidence>
<dbReference type="PRINTS" id="PR00081">
    <property type="entry name" value="GDHRDH"/>
</dbReference>
<reference evidence="5 6" key="1">
    <citation type="submission" date="2016-10" db="EMBL/GenBank/DDBJ databases">
        <authorList>
            <person name="de Groot N.N."/>
        </authorList>
    </citation>
    <scope>NUCLEOTIDE SEQUENCE [LARGE SCALE GENOMIC DNA]</scope>
    <source>
        <strain evidence="5 6">DSM 15345</strain>
    </source>
</reference>
<dbReference type="SUPFAM" id="SSF51735">
    <property type="entry name" value="NAD(P)-binding Rossmann-fold domains"/>
    <property type="match status" value="1"/>
</dbReference>
<dbReference type="Pfam" id="PF00106">
    <property type="entry name" value="adh_short"/>
    <property type="match status" value="1"/>
</dbReference>
<gene>
    <name evidence="5" type="ORF">SAMN05444370_103237</name>
</gene>
<dbReference type="SMART" id="SM00822">
    <property type="entry name" value="PKS_KR"/>
    <property type="match status" value="1"/>
</dbReference>
<dbReference type="GO" id="GO:0016491">
    <property type="term" value="F:oxidoreductase activity"/>
    <property type="evidence" value="ECO:0007669"/>
    <property type="project" value="UniProtKB-KW"/>
</dbReference>
<dbReference type="OrthoDB" id="9810734at2"/>
<dbReference type="InterPro" id="IPR020904">
    <property type="entry name" value="Sc_DH/Rdtase_CS"/>
</dbReference>
<dbReference type="PANTHER" id="PTHR43669:SF3">
    <property type="entry name" value="ALCOHOL DEHYDROGENASE, PUTATIVE (AFU_ORTHOLOGUE AFUA_3G03445)-RELATED"/>
    <property type="match status" value="1"/>
</dbReference>
<dbReference type="RefSeq" id="WP_093250665.1">
    <property type="nucleotide sequence ID" value="NZ_FNQM01000003.1"/>
</dbReference>
<dbReference type="STRING" id="89524.SAMN05444370_103237"/>
<evidence type="ECO:0000313" key="6">
    <source>
        <dbReference type="Proteomes" id="UP000198703"/>
    </source>
</evidence>
<dbReference type="PROSITE" id="PS00061">
    <property type="entry name" value="ADH_SHORT"/>
    <property type="match status" value="1"/>
</dbReference>
<keyword evidence="2" id="KW-0560">Oxidoreductase</keyword>
<evidence type="ECO:0000256" key="3">
    <source>
        <dbReference type="RuleBase" id="RU000363"/>
    </source>
</evidence>
<dbReference type="CDD" id="cd05233">
    <property type="entry name" value="SDR_c"/>
    <property type="match status" value="1"/>
</dbReference>
<sequence>MSAELQGKAALVTGASRGIGAAAAAALAEAGVSVTLAARTVAEAETHAATIRAAGGRAQALACDVADAAAVEAAVAATEDAFGRFDILVNNAGLIDPIGRLADVDPEAWGKVIDVNVKGVFHGLRAALPRMAAQGAGVVVNISSGAATNALEGWAHYCASKAAALMLTRCAHVEYGAQGVRVVGLSPGTVATYMQETIRASGVNAVSRLDWSAHIPPEWPARAIVWLCTEDAREFDGGDVSLGNEEIRRRAGLIP</sequence>
<comment type="similarity">
    <text evidence="1 3">Belongs to the short-chain dehydrogenases/reductases (SDR) family.</text>
</comment>